<feature type="compositionally biased region" description="Low complexity" evidence="1">
    <location>
        <begin position="24"/>
        <end position="35"/>
    </location>
</feature>
<feature type="region of interest" description="Disordered" evidence="1">
    <location>
        <begin position="1"/>
        <end position="41"/>
    </location>
</feature>
<organism evidence="2 3">
    <name type="scientific">Nepenthes gracilis</name>
    <name type="common">Slender pitcher plant</name>
    <dbReference type="NCBI Taxonomy" id="150966"/>
    <lineage>
        <taxon>Eukaryota</taxon>
        <taxon>Viridiplantae</taxon>
        <taxon>Streptophyta</taxon>
        <taxon>Embryophyta</taxon>
        <taxon>Tracheophyta</taxon>
        <taxon>Spermatophyta</taxon>
        <taxon>Magnoliopsida</taxon>
        <taxon>eudicotyledons</taxon>
        <taxon>Gunneridae</taxon>
        <taxon>Pentapetalae</taxon>
        <taxon>Caryophyllales</taxon>
        <taxon>Nepenthaceae</taxon>
        <taxon>Nepenthes</taxon>
    </lineage>
</organism>
<proteinExistence type="predicted"/>
<dbReference type="AlphaFoldDB" id="A0AAD3TG96"/>
<gene>
    <name evidence="2" type="ORF">Nepgr_031291</name>
</gene>
<dbReference type="EMBL" id="BSYO01000036">
    <property type="protein sequence ID" value="GMH29448.1"/>
    <property type="molecule type" value="Genomic_DNA"/>
</dbReference>
<evidence type="ECO:0000313" key="2">
    <source>
        <dbReference type="EMBL" id="GMH29448.1"/>
    </source>
</evidence>
<dbReference type="Proteomes" id="UP001279734">
    <property type="component" value="Unassembled WGS sequence"/>
</dbReference>
<keyword evidence="3" id="KW-1185">Reference proteome</keyword>
<reference evidence="2" key="1">
    <citation type="submission" date="2023-05" db="EMBL/GenBank/DDBJ databases">
        <title>Nepenthes gracilis genome sequencing.</title>
        <authorList>
            <person name="Fukushima K."/>
        </authorList>
    </citation>
    <scope>NUCLEOTIDE SEQUENCE</scope>
    <source>
        <strain evidence="2">SING2019-196</strain>
    </source>
</reference>
<comment type="caution">
    <text evidence="2">The sequence shown here is derived from an EMBL/GenBank/DDBJ whole genome shotgun (WGS) entry which is preliminary data.</text>
</comment>
<protein>
    <submittedName>
        <fullName evidence="2">Uncharacterized protein</fullName>
    </submittedName>
</protein>
<evidence type="ECO:0000313" key="3">
    <source>
        <dbReference type="Proteomes" id="UP001279734"/>
    </source>
</evidence>
<accession>A0AAD3TG96</accession>
<evidence type="ECO:0000256" key="1">
    <source>
        <dbReference type="SAM" id="MobiDB-lite"/>
    </source>
</evidence>
<name>A0AAD3TG96_NEPGR</name>
<sequence>MAGLLGAPLGAPQDSACLASPTAPESSPVEVGVSSLPAGPSQPPTSCAVVGSFQLGFSTDPFPPLQRDATLPALGPDATFLERLSPVAATRASPAAISGVNPAVALTEIAAKAGSVNNSSKSNPESLLVKTPPPKVVRFAPEFLSAETPSCASRSRKMAPYSDICHPIKVRRSNLGNLASEGVPVDDGPKLASSPSAEAREALEVVPIDHDLSSIDIRSNPGAVIENHDLLIPPSDGMTSKMELASIIDPDLTPSPISRFSEKILPVCFKLWGAGFFMFHWLL</sequence>